<dbReference type="PANTHER" id="PTHR10366:SF814">
    <property type="entry name" value="NAD-DEPENDENT EPIMERASE_DEHYDRATASE DOMAIN-CONTAINING PROTEIN"/>
    <property type="match status" value="1"/>
</dbReference>
<dbReference type="InterPro" id="IPR001509">
    <property type="entry name" value="Epimerase_deHydtase"/>
</dbReference>
<evidence type="ECO:0000313" key="3">
    <source>
        <dbReference type="EMBL" id="KZM24047.1"/>
    </source>
</evidence>
<reference evidence="3 4" key="1">
    <citation type="journal article" date="2016" name="Sci. Rep.">
        <title>Draft genome sequencing and secretome analysis of fungal phytopathogen Ascochyta rabiei provides insight into the necrotrophic effector repertoire.</title>
        <authorList>
            <person name="Verma S."/>
            <person name="Gazara R.K."/>
            <person name="Nizam S."/>
            <person name="Parween S."/>
            <person name="Chattopadhyay D."/>
            <person name="Verma P.K."/>
        </authorList>
    </citation>
    <scope>NUCLEOTIDE SEQUENCE [LARGE SCALE GENOMIC DNA]</scope>
    <source>
        <strain evidence="3 4">ArDII</strain>
    </source>
</reference>
<dbReference type="STRING" id="5454.A0A163EZX9"/>
<dbReference type="InterPro" id="IPR036291">
    <property type="entry name" value="NAD(P)-bd_dom_sf"/>
</dbReference>
<comment type="caution">
    <text evidence="3">The sequence shown here is derived from an EMBL/GenBank/DDBJ whole genome shotgun (WGS) entry which is preliminary data.</text>
</comment>
<sequence length="356" mass="39800">MSEPTGRVLLTGANGFVAAHIVQSLIAQRYHIVGTTRSKAKAEQVIALHPSWKPHITWVYIVDIGAAKAYDEAFRMGPFDYVIHNASPVDFTVKDLQSQMIDPAIRGTTTLLEAARSFGGPLLKRIVISGSTSSVSNYFQPDSKARKPWTEADWNEVTVEYAIEKQDAFAAYMVSKKLAEQAAWKFMADYEPKFDIVVLNPYVIIGPMLQPVAGPEQVSSTNAFPVYNFINGTYKDINGLLFPAWYFVDVRDVARAHILSMTTPAASNKRILLVSGLITPQMIINIIRKQFPKLLDRIIEGNSEKLVPDGIDPTDWDVSRSFEIFGPDWKYIDLNTTVTDTVKDLLNHEEKWASAT</sequence>
<dbReference type="GO" id="GO:0016616">
    <property type="term" value="F:oxidoreductase activity, acting on the CH-OH group of donors, NAD or NADP as acceptor"/>
    <property type="evidence" value="ECO:0007669"/>
    <property type="project" value="TreeGrafter"/>
</dbReference>
<dbReference type="Gene3D" id="3.40.50.720">
    <property type="entry name" value="NAD(P)-binding Rossmann-like Domain"/>
    <property type="match status" value="1"/>
</dbReference>
<dbReference type="Pfam" id="PF01370">
    <property type="entry name" value="Epimerase"/>
    <property type="match status" value="1"/>
</dbReference>
<dbReference type="PANTHER" id="PTHR10366">
    <property type="entry name" value="NAD DEPENDENT EPIMERASE/DEHYDRATASE"/>
    <property type="match status" value="1"/>
</dbReference>
<proteinExistence type="inferred from homology"/>
<dbReference type="EMBL" id="JYNV01000178">
    <property type="protein sequence ID" value="KZM24047.1"/>
    <property type="molecule type" value="Genomic_DNA"/>
</dbReference>
<protein>
    <submittedName>
        <fullName evidence="3">Catalytic</fullName>
    </submittedName>
</protein>
<dbReference type="AlphaFoldDB" id="A0A163EZX9"/>
<dbReference type="SUPFAM" id="SSF51735">
    <property type="entry name" value="NAD(P)-binding Rossmann-fold domains"/>
    <property type="match status" value="1"/>
</dbReference>
<keyword evidence="4" id="KW-1185">Reference proteome</keyword>
<dbReference type="InterPro" id="IPR050425">
    <property type="entry name" value="NAD(P)_dehydrat-like"/>
</dbReference>
<gene>
    <name evidence="3" type="ORF">ST47_g4818</name>
</gene>
<evidence type="ECO:0000256" key="1">
    <source>
        <dbReference type="ARBA" id="ARBA00023002"/>
    </source>
</evidence>
<name>A0A163EZX9_DIDRA</name>
<keyword evidence="1" id="KW-0560">Oxidoreductase</keyword>
<evidence type="ECO:0000313" key="4">
    <source>
        <dbReference type="Proteomes" id="UP000076837"/>
    </source>
</evidence>
<evidence type="ECO:0000256" key="2">
    <source>
        <dbReference type="ARBA" id="ARBA00023445"/>
    </source>
</evidence>
<dbReference type="Proteomes" id="UP000076837">
    <property type="component" value="Unassembled WGS sequence"/>
</dbReference>
<organism evidence="3 4">
    <name type="scientific">Didymella rabiei</name>
    <name type="common">Chickpea ascochyta blight fungus</name>
    <name type="synonym">Mycosphaerella rabiei</name>
    <dbReference type="NCBI Taxonomy" id="5454"/>
    <lineage>
        <taxon>Eukaryota</taxon>
        <taxon>Fungi</taxon>
        <taxon>Dikarya</taxon>
        <taxon>Ascomycota</taxon>
        <taxon>Pezizomycotina</taxon>
        <taxon>Dothideomycetes</taxon>
        <taxon>Pleosporomycetidae</taxon>
        <taxon>Pleosporales</taxon>
        <taxon>Pleosporineae</taxon>
        <taxon>Didymellaceae</taxon>
        <taxon>Ascochyta</taxon>
    </lineage>
</organism>
<accession>A0A163EZX9</accession>
<dbReference type="OrthoDB" id="2735536at2759"/>
<comment type="similarity">
    <text evidence="2">Belongs to the NAD(P)-dependent epimerase/dehydratase family. Dihydroflavonol-4-reductase subfamily.</text>
</comment>